<evidence type="ECO:0000313" key="1">
    <source>
        <dbReference type="EMBL" id="KAI3807870.1"/>
    </source>
</evidence>
<comment type="caution">
    <text evidence="1">The sequence shown here is derived from an EMBL/GenBank/DDBJ whole genome shotgun (WGS) entry which is preliminary data.</text>
</comment>
<accession>A0ACB9IIQ2</accession>
<gene>
    <name evidence="1" type="ORF">L1987_23806</name>
</gene>
<proteinExistence type="predicted"/>
<dbReference type="EMBL" id="CM042025">
    <property type="protein sequence ID" value="KAI3807870.1"/>
    <property type="molecule type" value="Genomic_DNA"/>
</dbReference>
<name>A0ACB9IIQ2_9ASTR</name>
<reference evidence="2" key="1">
    <citation type="journal article" date="2022" name="Mol. Ecol. Resour.">
        <title>The genomes of chicory, endive, great burdock and yacon provide insights into Asteraceae palaeo-polyploidization history and plant inulin production.</title>
        <authorList>
            <person name="Fan W."/>
            <person name="Wang S."/>
            <person name="Wang H."/>
            <person name="Wang A."/>
            <person name="Jiang F."/>
            <person name="Liu H."/>
            <person name="Zhao H."/>
            <person name="Xu D."/>
            <person name="Zhang Y."/>
        </authorList>
    </citation>
    <scope>NUCLEOTIDE SEQUENCE [LARGE SCALE GENOMIC DNA]</scope>
    <source>
        <strain evidence="2">cv. Yunnan</strain>
    </source>
</reference>
<sequence length="98" mass="11320">MFNLARRNLDLCLDPDVIASQNEKKSDRECEKGKSISEDVGEFVLRNCDVDDCLGDFDVNENGDEGYIGMSHMYPYIVKKNSNFIFIREEKAFKYKHG</sequence>
<protein>
    <submittedName>
        <fullName evidence="1">Uncharacterized protein</fullName>
    </submittedName>
</protein>
<dbReference type="Proteomes" id="UP001056120">
    <property type="component" value="Linkage Group LG08"/>
</dbReference>
<reference evidence="1 2" key="2">
    <citation type="journal article" date="2022" name="Mol. Ecol. Resour.">
        <title>The genomes of chicory, endive, great burdock and yacon provide insights into Asteraceae paleo-polyploidization history and plant inulin production.</title>
        <authorList>
            <person name="Fan W."/>
            <person name="Wang S."/>
            <person name="Wang H."/>
            <person name="Wang A."/>
            <person name="Jiang F."/>
            <person name="Liu H."/>
            <person name="Zhao H."/>
            <person name="Xu D."/>
            <person name="Zhang Y."/>
        </authorList>
    </citation>
    <scope>NUCLEOTIDE SEQUENCE [LARGE SCALE GENOMIC DNA]</scope>
    <source>
        <strain evidence="2">cv. Yunnan</strain>
        <tissue evidence="1">Leaves</tissue>
    </source>
</reference>
<keyword evidence="2" id="KW-1185">Reference proteome</keyword>
<evidence type="ECO:0000313" key="2">
    <source>
        <dbReference type="Proteomes" id="UP001056120"/>
    </source>
</evidence>
<organism evidence="1 2">
    <name type="scientific">Smallanthus sonchifolius</name>
    <dbReference type="NCBI Taxonomy" id="185202"/>
    <lineage>
        <taxon>Eukaryota</taxon>
        <taxon>Viridiplantae</taxon>
        <taxon>Streptophyta</taxon>
        <taxon>Embryophyta</taxon>
        <taxon>Tracheophyta</taxon>
        <taxon>Spermatophyta</taxon>
        <taxon>Magnoliopsida</taxon>
        <taxon>eudicotyledons</taxon>
        <taxon>Gunneridae</taxon>
        <taxon>Pentapetalae</taxon>
        <taxon>asterids</taxon>
        <taxon>campanulids</taxon>
        <taxon>Asterales</taxon>
        <taxon>Asteraceae</taxon>
        <taxon>Asteroideae</taxon>
        <taxon>Heliantheae alliance</taxon>
        <taxon>Millerieae</taxon>
        <taxon>Smallanthus</taxon>
    </lineage>
</organism>